<proteinExistence type="predicted"/>
<dbReference type="eggNOG" id="ENOG502ZRM3">
    <property type="taxonomic scope" value="Bacteria"/>
</dbReference>
<feature type="coiled-coil region" evidence="1">
    <location>
        <begin position="134"/>
        <end position="184"/>
    </location>
</feature>
<dbReference type="Gene3D" id="1.10.720.30">
    <property type="entry name" value="SAP domain"/>
    <property type="match status" value="1"/>
</dbReference>
<name>A5W5U1_PSEP1</name>
<dbReference type="HOGENOM" id="CLU_119532_0_0_6"/>
<dbReference type="KEGG" id="ppf:Pput_3375"/>
<sequence length="210" mass="23127">MAGRASAWPVEDMIMSKNNIWYLPGPFHQYQEDIKALAKENGLVIVDANSSESRRGEAKFVPEVTIRPELTQVAVLVEPGALSQEAVDRLKAELASIGVIVESFAVQNLDRPVGELGETASRLFEVLEAVNAGISSLQRERDGEVERADRLQKQVDDLLAQAAKRELETEEDREAKEVAELKAKLDAAGVTYRANASKESLQKQVDELAK</sequence>
<evidence type="ECO:0000256" key="1">
    <source>
        <dbReference type="SAM" id="Coils"/>
    </source>
</evidence>
<organism evidence="2">
    <name type="scientific">Pseudomonas putida (strain ATCC 700007 / DSM 6899 / JCM 31910 / BCRC 17059 / LMG 24140 / F1)</name>
    <dbReference type="NCBI Taxonomy" id="351746"/>
    <lineage>
        <taxon>Bacteria</taxon>
        <taxon>Pseudomonadati</taxon>
        <taxon>Pseudomonadota</taxon>
        <taxon>Gammaproteobacteria</taxon>
        <taxon>Pseudomonadales</taxon>
        <taxon>Pseudomonadaceae</taxon>
        <taxon>Pseudomonas</taxon>
    </lineage>
</organism>
<dbReference type="EMBL" id="CP000712">
    <property type="protein sequence ID" value="ABQ79501.1"/>
    <property type="molecule type" value="Genomic_DNA"/>
</dbReference>
<keyword evidence="1" id="KW-0175">Coiled coil</keyword>
<gene>
    <name evidence="2" type="ordered locus">Pput_3375</name>
</gene>
<accession>A5W5U1</accession>
<reference evidence="2" key="1">
    <citation type="submission" date="2007-05" db="EMBL/GenBank/DDBJ databases">
        <title>Complete sequence of Pseudomonas putida F1.</title>
        <authorList>
            <consortium name="US DOE Joint Genome Institute"/>
            <person name="Copeland A."/>
            <person name="Lucas S."/>
            <person name="Lapidus A."/>
            <person name="Barry K."/>
            <person name="Detter J.C."/>
            <person name="Glavina del Rio T."/>
            <person name="Hammon N."/>
            <person name="Israni S."/>
            <person name="Dalin E."/>
            <person name="Tice H."/>
            <person name="Pitluck S."/>
            <person name="Chain P."/>
            <person name="Malfatti S."/>
            <person name="Shin M."/>
            <person name="Vergez L."/>
            <person name="Schmutz J."/>
            <person name="Larimer F."/>
            <person name="Land M."/>
            <person name="Hauser L."/>
            <person name="Kyrpides N."/>
            <person name="Lykidis A."/>
            <person name="Parales R."/>
            <person name="Richardson P."/>
        </authorList>
    </citation>
    <scope>NUCLEOTIDE SEQUENCE [LARGE SCALE GENOMIC DNA]</scope>
    <source>
        <strain evidence="2">F1</strain>
    </source>
</reference>
<protein>
    <submittedName>
        <fullName evidence="2">Uncharacterized protein</fullName>
    </submittedName>
</protein>
<dbReference type="InterPro" id="IPR036361">
    <property type="entry name" value="SAP_dom_sf"/>
</dbReference>
<dbReference type="AlphaFoldDB" id="A5W5U1"/>
<evidence type="ECO:0000313" key="2">
    <source>
        <dbReference type="EMBL" id="ABQ79501.1"/>
    </source>
</evidence>